<feature type="region of interest" description="Disordered" evidence="3">
    <location>
        <begin position="36"/>
        <end position="75"/>
    </location>
</feature>
<dbReference type="Proteomes" id="UP000198341">
    <property type="component" value="Chromosome 9"/>
</dbReference>
<dbReference type="InterPro" id="IPR031107">
    <property type="entry name" value="Small_HSP"/>
</dbReference>
<dbReference type="AlphaFoldDB" id="K8F3L5"/>
<feature type="compositionally biased region" description="Basic and acidic residues" evidence="3">
    <location>
        <begin position="439"/>
        <end position="452"/>
    </location>
</feature>
<dbReference type="PROSITE" id="PS01031">
    <property type="entry name" value="SHSP"/>
    <property type="match status" value="1"/>
</dbReference>
<proteinExistence type="inferred from homology"/>
<reference evidence="5 6" key="1">
    <citation type="submission" date="2011-10" db="EMBL/GenBank/DDBJ databases">
        <authorList>
            <person name="Genoscope - CEA"/>
        </authorList>
    </citation>
    <scope>NUCLEOTIDE SEQUENCE [LARGE SCALE GENOMIC DNA]</scope>
    <source>
        <strain evidence="5 6">RCC 1105</strain>
    </source>
</reference>
<gene>
    <name evidence="5" type="ORF">Bathy09g02350</name>
</gene>
<dbReference type="GeneID" id="19013742"/>
<dbReference type="RefSeq" id="XP_007511318.1">
    <property type="nucleotide sequence ID" value="XM_007511256.1"/>
</dbReference>
<feature type="compositionally biased region" description="Acidic residues" evidence="3">
    <location>
        <begin position="422"/>
        <end position="434"/>
    </location>
</feature>
<dbReference type="CDD" id="cd06464">
    <property type="entry name" value="ACD_sHsps-like"/>
    <property type="match status" value="1"/>
</dbReference>
<evidence type="ECO:0000256" key="1">
    <source>
        <dbReference type="ARBA" id="ARBA00023016"/>
    </source>
</evidence>
<evidence type="ECO:0000313" key="5">
    <source>
        <dbReference type="EMBL" id="CCO66878.1"/>
    </source>
</evidence>
<organism evidence="5 6">
    <name type="scientific">Bathycoccus prasinos</name>
    <dbReference type="NCBI Taxonomy" id="41875"/>
    <lineage>
        <taxon>Eukaryota</taxon>
        <taxon>Viridiplantae</taxon>
        <taxon>Chlorophyta</taxon>
        <taxon>Mamiellophyceae</taxon>
        <taxon>Mamiellales</taxon>
        <taxon>Bathycoccaceae</taxon>
        <taxon>Bathycoccus</taxon>
    </lineage>
</organism>
<evidence type="ECO:0000256" key="2">
    <source>
        <dbReference type="PROSITE-ProRule" id="PRU00285"/>
    </source>
</evidence>
<dbReference type="Gene3D" id="2.60.40.790">
    <property type="match status" value="2"/>
</dbReference>
<dbReference type="InterPro" id="IPR002068">
    <property type="entry name" value="A-crystallin/Hsp20_dom"/>
</dbReference>
<name>K8F3L5_9CHLO</name>
<feature type="region of interest" description="Disordered" evidence="3">
    <location>
        <begin position="421"/>
        <end position="452"/>
    </location>
</feature>
<feature type="domain" description="SHSP" evidence="4">
    <location>
        <begin position="60"/>
        <end position="190"/>
    </location>
</feature>
<dbReference type="KEGG" id="bpg:Bathy09g02350"/>
<accession>K8F3L5</accession>
<evidence type="ECO:0000259" key="4">
    <source>
        <dbReference type="PROSITE" id="PS01031"/>
    </source>
</evidence>
<keyword evidence="6" id="KW-1185">Reference proteome</keyword>
<feature type="compositionally biased region" description="Low complexity" evidence="3">
    <location>
        <begin position="36"/>
        <end position="51"/>
    </location>
</feature>
<dbReference type="OrthoDB" id="5511210at2759"/>
<dbReference type="PANTHER" id="PTHR11527">
    <property type="entry name" value="HEAT-SHOCK PROTEIN 20 FAMILY MEMBER"/>
    <property type="match status" value="1"/>
</dbReference>
<sequence length="452" mass="49578">MMLTTSLRPFHVLDASLAAELEDMFFDAVDSVLPPSHSFSSTRGQQSSSSQEQKRALFTTTSSWRGRQVQTRETNRGTMVKMNVPGVSARDVKVTLTGGCLRDSSKKEDESKLLSSIGVPTSLRIDFLGDERQQAERGGGGNNITIKLKRKATYDIENAKGLVCDGVLRVVVPKITLPKVDVKVASGEAERPPAEESEVTLKFAVAGYSSSDISVELDAERERLKIFGELKDKSSEFERVVPVPRGLRAEHVTLCAVENGVLELRLRDPLAIEKRIVPVLSTSPPPLPSPPSQEVAAQVNQPMMTTTTITGSGEEEKKPTEQQDNRVVLMKTEVPGYSAKDIECCINVDRTIEAKRSNGRGVKIGIPNSINVDSIKAYCEHGIFQVLGETEPPFTPRAVAVDIAGPSEDAEKQKMLKQLEDTMVEEDQEEEENDAVLVNKKEDVEEEKKTSA</sequence>
<dbReference type="CDD" id="cd00298">
    <property type="entry name" value="ACD_sHsps_p23-like"/>
    <property type="match status" value="1"/>
</dbReference>
<dbReference type="InterPro" id="IPR008978">
    <property type="entry name" value="HSP20-like_chaperone"/>
</dbReference>
<evidence type="ECO:0000313" key="6">
    <source>
        <dbReference type="Proteomes" id="UP000198341"/>
    </source>
</evidence>
<keyword evidence="1" id="KW-0346">Stress response</keyword>
<evidence type="ECO:0000256" key="3">
    <source>
        <dbReference type="SAM" id="MobiDB-lite"/>
    </source>
</evidence>
<comment type="similarity">
    <text evidence="2">Belongs to the small heat shock protein (HSP20) family.</text>
</comment>
<feature type="compositionally biased region" description="Polar residues" evidence="3">
    <location>
        <begin position="58"/>
        <end position="72"/>
    </location>
</feature>
<dbReference type="SUPFAM" id="SSF49764">
    <property type="entry name" value="HSP20-like chaperones"/>
    <property type="match status" value="3"/>
</dbReference>
<protein>
    <recommendedName>
        <fullName evidence="4">SHSP domain-containing protein</fullName>
    </recommendedName>
</protein>
<dbReference type="EMBL" id="FO082270">
    <property type="protein sequence ID" value="CCO66878.1"/>
    <property type="molecule type" value="Genomic_DNA"/>
</dbReference>